<name>A0ABQ9EHX2_TEGGR</name>
<dbReference type="Gene3D" id="2.30.29.30">
    <property type="entry name" value="Pleckstrin-homology domain (PH domain)/Phosphotyrosine-binding domain (PTB)"/>
    <property type="match status" value="2"/>
</dbReference>
<evidence type="ECO:0000259" key="1">
    <source>
        <dbReference type="PROSITE" id="PS50003"/>
    </source>
</evidence>
<dbReference type="PANTHER" id="PTHR21258">
    <property type="entry name" value="DOCKING PROTEIN RELATED"/>
    <property type="match status" value="1"/>
</dbReference>
<organism evidence="3 4">
    <name type="scientific">Tegillarca granosa</name>
    <name type="common">Malaysian cockle</name>
    <name type="synonym">Anadara granosa</name>
    <dbReference type="NCBI Taxonomy" id="220873"/>
    <lineage>
        <taxon>Eukaryota</taxon>
        <taxon>Metazoa</taxon>
        <taxon>Spiralia</taxon>
        <taxon>Lophotrochozoa</taxon>
        <taxon>Mollusca</taxon>
        <taxon>Bivalvia</taxon>
        <taxon>Autobranchia</taxon>
        <taxon>Pteriomorphia</taxon>
        <taxon>Arcoida</taxon>
        <taxon>Arcoidea</taxon>
        <taxon>Arcidae</taxon>
        <taxon>Tegillarca</taxon>
    </lineage>
</organism>
<feature type="domain" description="IRS-type PTB" evidence="2">
    <location>
        <begin position="93"/>
        <end position="200"/>
    </location>
</feature>
<dbReference type="EMBL" id="JARBDR010000917">
    <property type="protein sequence ID" value="KAJ8303162.1"/>
    <property type="molecule type" value="Genomic_DNA"/>
</dbReference>
<protein>
    <recommendedName>
        <fullName evidence="5">PH domain-containing protein</fullName>
    </recommendedName>
</protein>
<evidence type="ECO:0008006" key="5">
    <source>
        <dbReference type="Google" id="ProtNLM"/>
    </source>
</evidence>
<comment type="caution">
    <text evidence="3">The sequence shown here is derived from an EMBL/GenBank/DDBJ whole genome shotgun (WGS) entry which is preliminary data.</text>
</comment>
<dbReference type="InterPro" id="IPR002404">
    <property type="entry name" value="IRS_PTB"/>
</dbReference>
<proteinExistence type="predicted"/>
<reference evidence="3 4" key="1">
    <citation type="submission" date="2022-12" db="EMBL/GenBank/DDBJ databases">
        <title>Chromosome-level genome of Tegillarca granosa.</title>
        <authorList>
            <person name="Kim J."/>
        </authorList>
    </citation>
    <scope>NUCLEOTIDE SEQUENCE [LARGE SCALE GENOMIC DNA]</scope>
    <source>
        <strain evidence="3">Teg-2019</strain>
        <tissue evidence="3">Adductor muscle</tissue>
    </source>
</reference>
<dbReference type="SMART" id="SM00310">
    <property type="entry name" value="PTBI"/>
    <property type="match status" value="1"/>
</dbReference>
<dbReference type="InterPro" id="IPR001849">
    <property type="entry name" value="PH_domain"/>
</dbReference>
<dbReference type="InterPro" id="IPR050996">
    <property type="entry name" value="Docking_Protein_DOK"/>
</dbReference>
<gene>
    <name evidence="3" type="ORF">KUTeg_019558</name>
</gene>
<sequence length="216" mass="24762">MIWKKRWIALLNASSKGPTRLVKYPDDKKAADDEQLSDIKLKEVVNVVRLAMEERPGITLQMVDHSTKQFYCLSENDANDWLQKLQNEANKVEHLPPGMFHVFLLPSATLDFFGECMVEINDENVCLYEDKSKSVLITTWPITSIRRYGADARKERILIEVGRMCPTGEGVYLLRSVYHAEIQKLIDNQAKKIRKRNSNSSLSDDFSNVNYSGHPS</sequence>
<keyword evidence="4" id="KW-1185">Reference proteome</keyword>
<feature type="domain" description="PH" evidence="1">
    <location>
        <begin position="1"/>
        <end position="90"/>
    </location>
</feature>
<dbReference type="SMART" id="SM01244">
    <property type="entry name" value="IRS"/>
    <property type="match status" value="1"/>
</dbReference>
<dbReference type="InterPro" id="IPR011993">
    <property type="entry name" value="PH-like_dom_sf"/>
</dbReference>
<dbReference type="SUPFAM" id="SSF50729">
    <property type="entry name" value="PH domain-like"/>
    <property type="match status" value="2"/>
</dbReference>
<evidence type="ECO:0000313" key="3">
    <source>
        <dbReference type="EMBL" id="KAJ8303162.1"/>
    </source>
</evidence>
<dbReference type="PANTHER" id="PTHR21258:SF61">
    <property type="entry name" value="PROTEIN CHICO"/>
    <property type="match status" value="1"/>
</dbReference>
<evidence type="ECO:0000259" key="2">
    <source>
        <dbReference type="PROSITE" id="PS51064"/>
    </source>
</evidence>
<evidence type="ECO:0000313" key="4">
    <source>
        <dbReference type="Proteomes" id="UP001217089"/>
    </source>
</evidence>
<dbReference type="PROSITE" id="PS50003">
    <property type="entry name" value="PH_DOMAIN"/>
    <property type="match status" value="1"/>
</dbReference>
<dbReference type="Proteomes" id="UP001217089">
    <property type="component" value="Unassembled WGS sequence"/>
</dbReference>
<dbReference type="PROSITE" id="PS51064">
    <property type="entry name" value="IRS_PTB"/>
    <property type="match status" value="1"/>
</dbReference>
<dbReference type="Pfam" id="PF02174">
    <property type="entry name" value="IRS"/>
    <property type="match status" value="1"/>
</dbReference>
<accession>A0ABQ9EHX2</accession>